<feature type="domain" description="HTH lysR-type" evidence="5">
    <location>
        <begin position="1"/>
        <end position="58"/>
    </location>
</feature>
<dbReference type="InterPro" id="IPR058163">
    <property type="entry name" value="LysR-type_TF_proteobact-type"/>
</dbReference>
<evidence type="ECO:0000256" key="3">
    <source>
        <dbReference type="ARBA" id="ARBA00023125"/>
    </source>
</evidence>
<evidence type="ECO:0000256" key="2">
    <source>
        <dbReference type="ARBA" id="ARBA00023015"/>
    </source>
</evidence>
<evidence type="ECO:0000259" key="5">
    <source>
        <dbReference type="PROSITE" id="PS50931"/>
    </source>
</evidence>
<dbReference type="PROSITE" id="PS50931">
    <property type="entry name" value="HTH_LYSR"/>
    <property type="match status" value="1"/>
</dbReference>
<dbReference type="GO" id="GO:0006351">
    <property type="term" value="P:DNA-templated transcription"/>
    <property type="evidence" value="ECO:0007669"/>
    <property type="project" value="TreeGrafter"/>
</dbReference>
<dbReference type="InterPro" id="IPR036388">
    <property type="entry name" value="WH-like_DNA-bd_sf"/>
</dbReference>
<gene>
    <name evidence="6" type="ORF">SAMN04488103_101533</name>
</gene>
<dbReference type="Pfam" id="PF00126">
    <property type="entry name" value="HTH_1"/>
    <property type="match status" value="1"/>
</dbReference>
<evidence type="ECO:0000256" key="1">
    <source>
        <dbReference type="ARBA" id="ARBA00009437"/>
    </source>
</evidence>
<dbReference type="Proteomes" id="UP000198761">
    <property type="component" value="Unassembled WGS sequence"/>
</dbReference>
<dbReference type="Gene3D" id="3.40.190.290">
    <property type="match status" value="1"/>
</dbReference>
<evidence type="ECO:0000313" key="6">
    <source>
        <dbReference type="EMBL" id="SEM57880.1"/>
    </source>
</evidence>
<evidence type="ECO:0000256" key="4">
    <source>
        <dbReference type="ARBA" id="ARBA00023163"/>
    </source>
</evidence>
<dbReference type="FunFam" id="1.10.10.10:FF:000001">
    <property type="entry name" value="LysR family transcriptional regulator"/>
    <property type="match status" value="1"/>
</dbReference>
<keyword evidence="4" id="KW-0804">Transcription</keyword>
<dbReference type="GO" id="GO:0003700">
    <property type="term" value="F:DNA-binding transcription factor activity"/>
    <property type="evidence" value="ECO:0007669"/>
    <property type="project" value="InterPro"/>
</dbReference>
<dbReference type="SUPFAM" id="SSF46785">
    <property type="entry name" value="Winged helix' DNA-binding domain"/>
    <property type="match status" value="1"/>
</dbReference>
<keyword evidence="7" id="KW-1185">Reference proteome</keyword>
<dbReference type="CDD" id="cd08422">
    <property type="entry name" value="PBP2_CrgA_like"/>
    <property type="match status" value="1"/>
</dbReference>
<dbReference type="InterPro" id="IPR005119">
    <property type="entry name" value="LysR_subst-bd"/>
</dbReference>
<dbReference type="SUPFAM" id="SSF53850">
    <property type="entry name" value="Periplasmic binding protein-like II"/>
    <property type="match status" value="1"/>
</dbReference>
<keyword evidence="3 6" id="KW-0238">DNA-binding</keyword>
<dbReference type="PANTHER" id="PTHR30537:SF35">
    <property type="entry name" value="TRANSCRIPTIONAL REGULATORY PROTEIN"/>
    <property type="match status" value="1"/>
</dbReference>
<evidence type="ECO:0000313" key="7">
    <source>
        <dbReference type="Proteomes" id="UP000198761"/>
    </source>
</evidence>
<dbReference type="Gene3D" id="1.10.10.10">
    <property type="entry name" value="Winged helix-like DNA-binding domain superfamily/Winged helix DNA-binding domain"/>
    <property type="match status" value="1"/>
</dbReference>
<dbReference type="PANTHER" id="PTHR30537">
    <property type="entry name" value="HTH-TYPE TRANSCRIPTIONAL REGULATOR"/>
    <property type="match status" value="1"/>
</dbReference>
<organism evidence="6 7">
    <name type="scientific">Gemmobacter aquatilis</name>
    <dbReference type="NCBI Taxonomy" id="933059"/>
    <lineage>
        <taxon>Bacteria</taxon>
        <taxon>Pseudomonadati</taxon>
        <taxon>Pseudomonadota</taxon>
        <taxon>Alphaproteobacteria</taxon>
        <taxon>Rhodobacterales</taxon>
        <taxon>Paracoccaceae</taxon>
        <taxon>Gemmobacter</taxon>
    </lineage>
</organism>
<keyword evidence="2" id="KW-0805">Transcription regulation</keyword>
<comment type="similarity">
    <text evidence="1">Belongs to the LysR transcriptional regulatory family.</text>
</comment>
<proteinExistence type="inferred from homology"/>
<protein>
    <submittedName>
        <fullName evidence="6">DNA-binding transcriptional regulator, LysR family</fullName>
    </submittedName>
</protein>
<reference evidence="6 7" key="1">
    <citation type="submission" date="2016-10" db="EMBL/GenBank/DDBJ databases">
        <authorList>
            <person name="de Groot N.N."/>
        </authorList>
    </citation>
    <scope>NUCLEOTIDE SEQUENCE [LARGE SCALE GENOMIC DNA]</scope>
    <source>
        <strain evidence="6 7">DSM 3857</strain>
    </source>
</reference>
<dbReference type="STRING" id="933059.SAMN04488103_101533"/>
<dbReference type="RefSeq" id="WP_175482001.1">
    <property type="nucleotide sequence ID" value="NZ_FOCE01000001.1"/>
</dbReference>
<sequence length="296" mass="32795">MDTAILQTYVHIVDEGSFAAAARRMGISKSMCSKYISDLETSLGARLLTRSTRSVKPTTLGMEYYGKVKEILDRLQQANETVRSTSSHASGHLKVGAPISYTLRVLQPYLMRFTEDYPDVLLETVLDDSCTDLIGDGFDAAIRIGELDDSSLYVRRLHGSRVYVIASPGYVRDHGVPQKPSDLSNHRCLYYTNMRGSGTWPFQHGNEIVYQKIHPVFSANNGDLIRAAALAGKGIALMPEFMIEEDLRSGALVPLLSDYSLPEIPISLVYPTRKNMTAALRAFLDFTAGLELRTHG</sequence>
<dbReference type="EMBL" id="FOCE01000001">
    <property type="protein sequence ID" value="SEM57880.1"/>
    <property type="molecule type" value="Genomic_DNA"/>
</dbReference>
<name>A0A1H7ZHJ6_9RHOB</name>
<dbReference type="InterPro" id="IPR036390">
    <property type="entry name" value="WH_DNA-bd_sf"/>
</dbReference>
<dbReference type="AlphaFoldDB" id="A0A1H7ZHJ6"/>
<dbReference type="Pfam" id="PF03466">
    <property type="entry name" value="LysR_substrate"/>
    <property type="match status" value="1"/>
</dbReference>
<dbReference type="GO" id="GO:0043565">
    <property type="term" value="F:sequence-specific DNA binding"/>
    <property type="evidence" value="ECO:0007669"/>
    <property type="project" value="TreeGrafter"/>
</dbReference>
<accession>A0A1H7ZHJ6</accession>
<dbReference type="InterPro" id="IPR000847">
    <property type="entry name" value="LysR_HTH_N"/>
</dbReference>